<feature type="region of interest" description="Disordered" evidence="1">
    <location>
        <begin position="630"/>
        <end position="658"/>
    </location>
</feature>
<reference evidence="3" key="2">
    <citation type="submission" date="2015-01" db="EMBL/GenBank/DDBJ databases">
        <title>Evolutionary Origins and Diversification of the Mycorrhizal Mutualists.</title>
        <authorList>
            <consortium name="DOE Joint Genome Institute"/>
            <consortium name="Mycorrhizal Genomics Consortium"/>
            <person name="Kohler A."/>
            <person name="Kuo A."/>
            <person name="Nagy L.G."/>
            <person name="Floudas D."/>
            <person name="Copeland A."/>
            <person name="Barry K.W."/>
            <person name="Cichocki N."/>
            <person name="Veneault-Fourrey C."/>
            <person name="LaButti K."/>
            <person name="Lindquist E.A."/>
            <person name="Lipzen A."/>
            <person name="Lundell T."/>
            <person name="Morin E."/>
            <person name="Murat C."/>
            <person name="Riley R."/>
            <person name="Ohm R."/>
            <person name="Sun H."/>
            <person name="Tunlid A."/>
            <person name="Henrissat B."/>
            <person name="Grigoriev I.V."/>
            <person name="Hibbett D.S."/>
            <person name="Martin F."/>
        </authorList>
    </citation>
    <scope>NUCLEOTIDE SEQUENCE [LARGE SCALE GENOMIC DNA]</scope>
    <source>
        <strain evidence="3">Ve08.2h10</strain>
    </source>
</reference>
<dbReference type="HOGENOM" id="CLU_027443_0_0_1"/>
<dbReference type="STRING" id="930991.A0A0D0E469"/>
<feature type="compositionally biased region" description="Pro residues" evidence="1">
    <location>
        <begin position="96"/>
        <end position="117"/>
    </location>
</feature>
<feature type="region of interest" description="Disordered" evidence="1">
    <location>
        <begin position="335"/>
        <end position="372"/>
    </location>
</feature>
<gene>
    <name evidence="2" type="ORF">PAXRUDRAFT_823095</name>
</gene>
<sequence length="658" mass="71972">MNPAVPEAIFVQRPSTSLDRPVRAPFGPRRPKNSIDMTSPAGSSVDSTSPLLSAVTCPTFTNPFTSPDSPTHSRSQSAPQTTVTAPAHIGAEPAFQAPPTPLPPFSPYPTPLPPPAVSPKSPLVPTFLPPTPLPPPPVITFDPTPIQWKGLPLEAAHWTFSSADLQQIVSKAIRLSAKDSFVRLLSLQALEVDIVQESERLDAERLSAQAKWKFEVCRRTMLIQALNSTAAMFSDSGQGDMGNLLAGLISQLATSIASCDSQMSCLLRNSDQQSQITAIQHRHWASALIIGLRKVNKAYERQTEELKRVQTRIQTLEDELEDAWREAENMAVEFDVMEQEGEESEEEDRLDEDDEAEDINQDSDDTETVGDITINGDLGEVLGVTATAVASKATLVISPVSPQFNPKQDKSDAKSVKSTRSKRSTRDGPSHFSRISAARVRSRATSNASLRLPRALRTPSSSHPSPVDTPPIPAIPENLQGQSFLDMDMGNSVNEIIKRPMRFLPRRHPEPKAALPQPPHTAGLPRTNIPSIWLDGDGGPETRLNGLDRSHSLQIFPSLNTRTPQKGRRSNLVMSLSNSDLGSSMNSPVSAEADRLARLPHHEEVPRYRSLVGRASSVLLRRWSQATSSRKHYSSSLPTYRSKEESDTPPRIPTPNTG</sequence>
<protein>
    <submittedName>
        <fullName evidence="2">Uncharacterized protein</fullName>
    </submittedName>
</protein>
<reference evidence="2 3" key="1">
    <citation type="submission" date="2014-04" db="EMBL/GenBank/DDBJ databases">
        <authorList>
            <consortium name="DOE Joint Genome Institute"/>
            <person name="Kuo A."/>
            <person name="Kohler A."/>
            <person name="Jargeat P."/>
            <person name="Nagy L.G."/>
            <person name="Floudas D."/>
            <person name="Copeland A."/>
            <person name="Barry K.W."/>
            <person name="Cichocki N."/>
            <person name="Veneault-Fourrey C."/>
            <person name="LaButti K."/>
            <person name="Lindquist E.A."/>
            <person name="Lipzen A."/>
            <person name="Lundell T."/>
            <person name="Morin E."/>
            <person name="Murat C."/>
            <person name="Sun H."/>
            <person name="Tunlid A."/>
            <person name="Henrissat B."/>
            <person name="Grigoriev I.V."/>
            <person name="Hibbett D.S."/>
            <person name="Martin F."/>
            <person name="Nordberg H.P."/>
            <person name="Cantor M.N."/>
            <person name="Hua S.X."/>
        </authorList>
    </citation>
    <scope>NUCLEOTIDE SEQUENCE [LARGE SCALE GENOMIC DNA]</scope>
    <source>
        <strain evidence="2 3">Ve08.2h10</strain>
    </source>
</reference>
<feature type="compositionally biased region" description="Acidic residues" evidence="1">
    <location>
        <begin position="335"/>
        <end position="368"/>
    </location>
</feature>
<feature type="compositionally biased region" description="Polar residues" evidence="1">
    <location>
        <begin position="630"/>
        <end position="639"/>
    </location>
</feature>
<name>A0A0D0E469_9AGAM</name>
<evidence type="ECO:0000256" key="1">
    <source>
        <dbReference type="SAM" id="MobiDB-lite"/>
    </source>
</evidence>
<dbReference type="OrthoDB" id="3271284at2759"/>
<dbReference type="EMBL" id="KN824869">
    <property type="protein sequence ID" value="KIK99131.1"/>
    <property type="molecule type" value="Genomic_DNA"/>
</dbReference>
<evidence type="ECO:0000313" key="3">
    <source>
        <dbReference type="Proteomes" id="UP000054538"/>
    </source>
</evidence>
<evidence type="ECO:0000313" key="2">
    <source>
        <dbReference type="EMBL" id="KIK99131.1"/>
    </source>
</evidence>
<organism evidence="2 3">
    <name type="scientific">Paxillus rubicundulus Ve08.2h10</name>
    <dbReference type="NCBI Taxonomy" id="930991"/>
    <lineage>
        <taxon>Eukaryota</taxon>
        <taxon>Fungi</taxon>
        <taxon>Dikarya</taxon>
        <taxon>Basidiomycota</taxon>
        <taxon>Agaricomycotina</taxon>
        <taxon>Agaricomycetes</taxon>
        <taxon>Agaricomycetidae</taxon>
        <taxon>Boletales</taxon>
        <taxon>Paxilineae</taxon>
        <taxon>Paxillaceae</taxon>
        <taxon>Paxillus</taxon>
    </lineage>
</organism>
<feature type="compositionally biased region" description="Polar residues" evidence="1">
    <location>
        <begin position="35"/>
        <end position="84"/>
    </location>
</feature>
<dbReference type="Proteomes" id="UP000054538">
    <property type="component" value="Unassembled WGS sequence"/>
</dbReference>
<accession>A0A0D0E469</accession>
<dbReference type="InParanoid" id="A0A0D0E469"/>
<keyword evidence="3" id="KW-1185">Reference proteome</keyword>
<feature type="region of interest" description="Disordered" evidence="1">
    <location>
        <begin position="400"/>
        <end position="477"/>
    </location>
</feature>
<dbReference type="AlphaFoldDB" id="A0A0D0E469"/>
<proteinExistence type="predicted"/>
<feature type="region of interest" description="Disordered" evidence="1">
    <location>
        <begin position="1"/>
        <end position="119"/>
    </location>
</feature>
<feature type="compositionally biased region" description="Low complexity" evidence="1">
    <location>
        <begin position="433"/>
        <end position="449"/>
    </location>
</feature>